<name>A0A388KJD2_CHABU</name>
<protein>
    <recommendedName>
        <fullName evidence="2 6">Sucrose synthase</fullName>
        <ecNumber evidence="2 6">2.4.1.13</ecNumber>
    </recommendedName>
</protein>
<keyword evidence="4 6" id="KW-0808">Transferase</keyword>
<dbReference type="Gene3D" id="3.10.450.330">
    <property type="match status" value="1"/>
</dbReference>
<dbReference type="InterPro" id="IPR056736">
    <property type="entry name" value="SUS_EPBD"/>
</dbReference>
<organism evidence="11 12">
    <name type="scientific">Chara braunii</name>
    <name type="common">Braun's stonewort</name>
    <dbReference type="NCBI Taxonomy" id="69332"/>
    <lineage>
        <taxon>Eukaryota</taxon>
        <taxon>Viridiplantae</taxon>
        <taxon>Streptophyta</taxon>
        <taxon>Charophyceae</taxon>
        <taxon>Charales</taxon>
        <taxon>Characeae</taxon>
        <taxon>Chara</taxon>
    </lineage>
</organism>
<evidence type="ECO:0000259" key="10">
    <source>
        <dbReference type="Pfam" id="PF24862"/>
    </source>
</evidence>
<comment type="function">
    <text evidence="6">Sucrose-cleaving enzyme that provides UDP-glucose and fructose for various metabolic pathways.</text>
</comment>
<dbReference type="FunFam" id="1.20.120.1230:FF:000001">
    <property type="entry name" value="Sucrose synthase"/>
    <property type="match status" value="1"/>
</dbReference>
<dbReference type="Gene3D" id="3.40.50.2000">
    <property type="entry name" value="Glycogen Phosphorylase B"/>
    <property type="match status" value="2"/>
</dbReference>
<dbReference type="GO" id="GO:0016157">
    <property type="term" value="F:sucrose synthase activity"/>
    <property type="evidence" value="ECO:0007669"/>
    <property type="project" value="UniProtKB-UniRule"/>
</dbReference>
<evidence type="ECO:0000259" key="7">
    <source>
        <dbReference type="Pfam" id="PF00534"/>
    </source>
</evidence>
<dbReference type="InterPro" id="IPR012820">
    <property type="entry name" value="Sucrose_synthase_pln/cyn"/>
</dbReference>
<feature type="domain" description="Sucrose synthase first GT-B" evidence="8">
    <location>
        <begin position="284"/>
        <end position="573"/>
    </location>
</feature>
<dbReference type="Gene3D" id="1.20.120.1230">
    <property type="match status" value="1"/>
</dbReference>
<reference evidence="11 12" key="1">
    <citation type="journal article" date="2018" name="Cell">
        <title>The Chara Genome: Secondary Complexity and Implications for Plant Terrestrialization.</title>
        <authorList>
            <person name="Nishiyama T."/>
            <person name="Sakayama H."/>
            <person name="Vries J.D."/>
            <person name="Buschmann H."/>
            <person name="Saint-Marcoux D."/>
            <person name="Ullrich K.K."/>
            <person name="Haas F.B."/>
            <person name="Vanderstraeten L."/>
            <person name="Becker D."/>
            <person name="Lang D."/>
            <person name="Vosolsobe S."/>
            <person name="Rombauts S."/>
            <person name="Wilhelmsson P.K.I."/>
            <person name="Janitza P."/>
            <person name="Kern R."/>
            <person name="Heyl A."/>
            <person name="Rumpler F."/>
            <person name="Villalobos L.I.A.C."/>
            <person name="Clay J.M."/>
            <person name="Skokan R."/>
            <person name="Toyoda A."/>
            <person name="Suzuki Y."/>
            <person name="Kagoshima H."/>
            <person name="Schijlen E."/>
            <person name="Tajeshwar N."/>
            <person name="Catarino B."/>
            <person name="Hetherington A.J."/>
            <person name="Saltykova A."/>
            <person name="Bonnot C."/>
            <person name="Breuninger H."/>
            <person name="Symeonidi A."/>
            <person name="Radhakrishnan G.V."/>
            <person name="Van Nieuwerburgh F."/>
            <person name="Deforce D."/>
            <person name="Chang C."/>
            <person name="Karol K.G."/>
            <person name="Hedrich R."/>
            <person name="Ulvskov P."/>
            <person name="Glockner G."/>
            <person name="Delwiche C.F."/>
            <person name="Petrasek J."/>
            <person name="Van de Peer Y."/>
            <person name="Friml J."/>
            <person name="Beilby M."/>
            <person name="Dolan L."/>
            <person name="Kohara Y."/>
            <person name="Sugano S."/>
            <person name="Fujiyama A."/>
            <person name="Delaux P.-M."/>
            <person name="Quint M."/>
            <person name="TheiBen G."/>
            <person name="Hagemann M."/>
            <person name="Harholt J."/>
            <person name="Dunand C."/>
            <person name="Zachgo S."/>
            <person name="Langdale J."/>
            <person name="Maumus F."/>
            <person name="Straeten D.V.D."/>
            <person name="Gould S.B."/>
            <person name="Rensing S.A."/>
        </authorList>
    </citation>
    <scope>NUCLEOTIDE SEQUENCE [LARGE SCALE GENOMIC DNA]</scope>
    <source>
        <strain evidence="11 12">S276</strain>
    </source>
</reference>
<keyword evidence="12" id="KW-1185">Reference proteome</keyword>
<evidence type="ECO:0000313" key="12">
    <source>
        <dbReference type="Proteomes" id="UP000265515"/>
    </source>
</evidence>
<dbReference type="InterPro" id="IPR000368">
    <property type="entry name" value="Sucrose_synth_GT-B1"/>
</dbReference>
<dbReference type="Proteomes" id="UP000265515">
    <property type="component" value="Unassembled WGS sequence"/>
</dbReference>
<dbReference type="STRING" id="69332.A0A388KJD2"/>
<feature type="domain" description="Sucrose synthase N-terminal" evidence="9">
    <location>
        <begin position="17"/>
        <end position="132"/>
    </location>
</feature>
<evidence type="ECO:0000256" key="6">
    <source>
        <dbReference type="RuleBase" id="RU280817"/>
    </source>
</evidence>
<keyword evidence="3 6" id="KW-0328">Glycosyltransferase</keyword>
<dbReference type="Pfam" id="PF24862">
    <property type="entry name" value="SUS_EPBD"/>
    <property type="match status" value="1"/>
</dbReference>
<comment type="caution">
    <text evidence="11">The sequence shown here is derived from an EMBL/GenBank/DDBJ whole genome shotgun (WGS) entry which is preliminary data.</text>
</comment>
<dbReference type="PANTHER" id="PTHR45839:SF7">
    <property type="entry name" value="SUCROSE SYNTHASE 1"/>
    <property type="match status" value="1"/>
</dbReference>
<feature type="domain" description="Sucrose synthase EPBD" evidence="10">
    <location>
        <begin position="174"/>
        <end position="260"/>
    </location>
</feature>
<dbReference type="InterPro" id="IPR001296">
    <property type="entry name" value="Glyco_trans_1"/>
</dbReference>
<dbReference type="Gramene" id="GBG70160">
    <property type="protein sequence ID" value="GBG70160"/>
    <property type="gene ID" value="CBR_g6291"/>
</dbReference>
<dbReference type="EMBL" id="BFEA01000126">
    <property type="protein sequence ID" value="GBG70160.1"/>
    <property type="molecule type" value="Genomic_DNA"/>
</dbReference>
<dbReference type="AlphaFoldDB" id="A0A388KJD2"/>
<dbReference type="GO" id="GO:0005985">
    <property type="term" value="P:sucrose metabolic process"/>
    <property type="evidence" value="ECO:0007669"/>
    <property type="project" value="InterPro"/>
</dbReference>
<dbReference type="PANTHER" id="PTHR45839">
    <property type="match status" value="1"/>
</dbReference>
<comment type="similarity">
    <text evidence="1 6">Belongs to the glycosyltransferase 1 family. Plant sucrose synthase subfamily.</text>
</comment>
<sequence>MGADLVPRPEKLPELTRMHSMTDRVKGSIAEYRNQVILLLSRYVSNGKHTLQPHELKNELERVAELECFAGTQIKDSAFAKILRATQEAVVIPPYIALAVRPRVAEWQYLRVNAFEMTVEELSPSEYLEFKERLKAADDEAPPICSDFATLEIDMEPFNASFPRLTRPSSIGDGVSYLNKHLSSRMFKEAGGLQPLLDFLRTHKCVGETLMLNARIDTLEKLRSNLAKAEEFLGALPADTPVGSVATRLQELGFERGWGDTAGRIKDMVDMLSDLMQAPDADLLEKFLGRIPVIFNVAIMSPHGYFGQANVLGLPDTGGQVVYILDQVKALERDLLHHSKQQGLNFKPQIIVLTRLIPDAHGTSCNQRIEHIDGTQYSKILRVPFKNPKDGSVLRKWVSRFDVWPYMEQFTEDSVHELRAEFGGNPDLIIGNYSDGNLVAVLLAHRLKVTHCTIAHALEKTKYPNSDLNWKELDEKYHFSCQFTADLIAMNHADFIITSTYQEIAGRADAVGQYESHQAYTMPGLYRVVNGIDVFDPKFNIVSPGADADTYYPYFIKEKRLTAFHPEIEELLYGQKEDVRLCRGVLQDRSKPIIFTMARLDKVKNLTGLAEMYGKSARLRKLVNLVIVGGYIDPSLSMDREEVHQINQLHAIIDKYALDKGDMRWIVAQKHRMRNGEMYRYIADTRGAFIQPAFYEAFGLTVVEAMTSGLPTFATCHGGPAEVIKHGVSGYHIDMYRPDEVADLIADFFERCKTDPGEWDGLSKAGLERIYSKFTWEIYAERLMTLSRVYTFWKFVSNLERREARRYIEMFYNLKYRQCVKTVPLAVE</sequence>
<dbReference type="SUPFAM" id="SSF53756">
    <property type="entry name" value="UDP-Glycosyltransferase/glycogen phosphorylase"/>
    <property type="match status" value="1"/>
</dbReference>
<evidence type="ECO:0000256" key="5">
    <source>
        <dbReference type="ARBA" id="ARBA00049030"/>
    </source>
</evidence>
<feature type="domain" description="Glycosyl transferase family 1" evidence="7">
    <location>
        <begin position="589"/>
        <end position="750"/>
    </location>
</feature>
<gene>
    <name evidence="11" type="ORF">CBR_g6291</name>
</gene>
<evidence type="ECO:0000259" key="9">
    <source>
        <dbReference type="Pfam" id="PF24861"/>
    </source>
</evidence>
<evidence type="ECO:0000256" key="2">
    <source>
        <dbReference type="ARBA" id="ARBA00012540"/>
    </source>
</evidence>
<dbReference type="EC" id="2.4.1.13" evidence="2 6"/>
<comment type="catalytic activity">
    <reaction evidence="5 6">
        <text>an NDP-alpha-D-glucose + D-fructose = a ribonucleoside 5'-diphosphate + sucrose + H(+)</text>
        <dbReference type="Rhea" id="RHEA:16241"/>
        <dbReference type="ChEBI" id="CHEBI:15378"/>
        <dbReference type="ChEBI" id="CHEBI:17992"/>
        <dbReference type="ChEBI" id="CHEBI:37721"/>
        <dbReference type="ChEBI" id="CHEBI:57930"/>
        <dbReference type="ChEBI" id="CHEBI:76533"/>
        <dbReference type="EC" id="2.4.1.13"/>
    </reaction>
</comment>
<dbReference type="Pfam" id="PF00862">
    <property type="entry name" value="GT-B_Sucrose_synth"/>
    <property type="match status" value="1"/>
</dbReference>
<dbReference type="NCBIfam" id="TIGR02470">
    <property type="entry name" value="sucr_synth"/>
    <property type="match status" value="1"/>
</dbReference>
<dbReference type="OMA" id="AEEHLHK"/>
<accession>A0A388KJD2</accession>
<proteinExistence type="inferred from homology"/>
<dbReference type="Pfam" id="PF24861">
    <property type="entry name" value="SUS_N"/>
    <property type="match status" value="1"/>
</dbReference>
<dbReference type="OrthoDB" id="937291at2759"/>
<evidence type="ECO:0000313" key="11">
    <source>
        <dbReference type="EMBL" id="GBG70160.1"/>
    </source>
</evidence>
<evidence type="ECO:0000259" key="8">
    <source>
        <dbReference type="Pfam" id="PF00862"/>
    </source>
</evidence>
<dbReference type="Pfam" id="PF00534">
    <property type="entry name" value="Glycos_transf_1"/>
    <property type="match status" value="1"/>
</dbReference>
<evidence type="ECO:0000256" key="4">
    <source>
        <dbReference type="ARBA" id="ARBA00022679"/>
    </source>
</evidence>
<evidence type="ECO:0000256" key="3">
    <source>
        <dbReference type="ARBA" id="ARBA00022676"/>
    </source>
</evidence>
<dbReference type="InterPro" id="IPR056735">
    <property type="entry name" value="SUS_N"/>
</dbReference>
<evidence type="ECO:0000256" key="1">
    <source>
        <dbReference type="ARBA" id="ARBA00005894"/>
    </source>
</evidence>